<name>A0ABZ2Z317_9BACT</name>
<keyword evidence="3 5" id="KW-1133">Transmembrane helix</keyword>
<dbReference type="Proteomes" id="UP001449657">
    <property type="component" value="Chromosome"/>
</dbReference>
<feature type="transmembrane region" description="Helical" evidence="5">
    <location>
        <begin position="24"/>
        <end position="46"/>
    </location>
</feature>
<feature type="transmembrane region" description="Helical" evidence="5">
    <location>
        <begin position="100"/>
        <end position="121"/>
    </location>
</feature>
<evidence type="ECO:0000256" key="2">
    <source>
        <dbReference type="ARBA" id="ARBA00022692"/>
    </source>
</evidence>
<feature type="domain" description="GtrA/DPMS transmembrane" evidence="6">
    <location>
        <begin position="26"/>
        <end position="153"/>
    </location>
</feature>
<accession>A0ABZ2Z317</accession>
<evidence type="ECO:0000256" key="5">
    <source>
        <dbReference type="SAM" id="Phobius"/>
    </source>
</evidence>
<evidence type="ECO:0000313" key="8">
    <source>
        <dbReference type="Proteomes" id="UP001449657"/>
    </source>
</evidence>
<evidence type="ECO:0000256" key="3">
    <source>
        <dbReference type="ARBA" id="ARBA00022989"/>
    </source>
</evidence>
<dbReference type="Pfam" id="PF04138">
    <property type="entry name" value="GtrA_DPMS_TM"/>
    <property type="match status" value="1"/>
</dbReference>
<organism evidence="7 8">
    <name type="scientific">Chitinophaga caseinilytica</name>
    <dbReference type="NCBI Taxonomy" id="2267521"/>
    <lineage>
        <taxon>Bacteria</taxon>
        <taxon>Pseudomonadati</taxon>
        <taxon>Bacteroidota</taxon>
        <taxon>Chitinophagia</taxon>
        <taxon>Chitinophagales</taxon>
        <taxon>Chitinophagaceae</taxon>
        <taxon>Chitinophaga</taxon>
    </lineage>
</organism>
<feature type="transmembrane region" description="Helical" evidence="5">
    <location>
        <begin position="127"/>
        <end position="146"/>
    </location>
</feature>
<keyword evidence="4 5" id="KW-0472">Membrane</keyword>
<keyword evidence="8" id="KW-1185">Reference proteome</keyword>
<evidence type="ECO:0000313" key="7">
    <source>
        <dbReference type="EMBL" id="WZN46543.1"/>
    </source>
</evidence>
<evidence type="ECO:0000256" key="1">
    <source>
        <dbReference type="ARBA" id="ARBA00004141"/>
    </source>
</evidence>
<dbReference type="RefSeq" id="WP_341841239.1">
    <property type="nucleotide sequence ID" value="NZ_CP149792.1"/>
</dbReference>
<reference evidence="7 8" key="1">
    <citation type="submission" date="2024-03" db="EMBL/GenBank/DDBJ databases">
        <title>Chitinophaga caseinilytica sp. nov., a casein hydrolysing bacterium isolated from forest soil.</title>
        <authorList>
            <person name="Lee D.S."/>
            <person name="Han D.M."/>
            <person name="Baek J.H."/>
            <person name="Choi D.G."/>
            <person name="Jeon J.H."/>
            <person name="Jeon C.O."/>
        </authorList>
    </citation>
    <scope>NUCLEOTIDE SEQUENCE [LARGE SCALE GENOMIC DNA]</scope>
    <source>
        <strain evidence="7 8">KACC 19118</strain>
    </source>
</reference>
<feature type="transmembrane region" description="Helical" evidence="5">
    <location>
        <begin position="66"/>
        <end position="88"/>
    </location>
</feature>
<gene>
    <name evidence="7" type="ORF">WJU22_27020</name>
</gene>
<dbReference type="EMBL" id="CP150096">
    <property type="protein sequence ID" value="WZN46543.1"/>
    <property type="molecule type" value="Genomic_DNA"/>
</dbReference>
<comment type="subcellular location">
    <subcellularLocation>
        <location evidence="1">Membrane</location>
        <topology evidence="1">Multi-pass membrane protein</topology>
    </subcellularLocation>
</comment>
<protein>
    <submittedName>
        <fullName evidence="7">GtrA family protein</fullName>
    </submittedName>
</protein>
<dbReference type="InterPro" id="IPR007267">
    <property type="entry name" value="GtrA_DPMS_TM"/>
</dbReference>
<proteinExistence type="predicted"/>
<evidence type="ECO:0000259" key="6">
    <source>
        <dbReference type="Pfam" id="PF04138"/>
    </source>
</evidence>
<sequence>MKQLILHILAFFYRPFAKVMPFQTFRYLACGGGNTVLDIFLFFVFYNFVLKKEVVQLPFIALSPHIAAVFMAFLVSFPTGFLLNKYIVFSDSNLRGRVQLARYFLLVAVCLLMNYVLMKLFVDYCGFYPTISKILTTAVVVCFSYITQKKFTFKVKVDPESLAETEAQASSPSA</sequence>
<keyword evidence="2 5" id="KW-0812">Transmembrane</keyword>
<evidence type="ECO:0000256" key="4">
    <source>
        <dbReference type="ARBA" id="ARBA00023136"/>
    </source>
</evidence>